<dbReference type="GO" id="GO:0005737">
    <property type="term" value="C:cytoplasm"/>
    <property type="evidence" value="ECO:0007669"/>
    <property type="project" value="TreeGrafter"/>
</dbReference>
<dbReference type="AlphaFoldDB" id="A0A9P5Q7T7"/>
<dbReference type="InterPro" id="IPR010071">
    <property type="entry name" value="AA_adenyl_dom"/>
</dbReference>
<evidence type="ECO:0000313" key="4">
    <source>
        <dbReference type="Proteomes" id="UP000772434"/>
    </source>
</evidence>
<dbReference type="OrthoDB" id="416786at2759"/>
<dbReference type="InterPro" id="IPR020845">
    <property type="entry name" value="AMP-binding_CS"/>
</dbReference>
<dbReference type="PANTHER" id="PTHR45527:SF1">
    <property type="entry name" value="FATTY ACID SYNTHASE"/>
    <property type="match status" value="1"/>
</dbReference>
<proteinExistence type="predicted"/>
<keyword evidence="1" id="KW-0511">Multifunctional enzyme</keyword>
<dbReference type="GO" id="GO:0031177">
    <property type="term" value="F:phosphopantetheine binding"/>
    <property type="evidence" value="ECO:0007669"/>
    <property type="project" value="TreeGrafter"/>
</dbReference>
<name>A0A9P5Q7T7_9AGAR</name>
<evidence type="ECO:0000259" key="2">
    <source>
        <dbReference type="Pfam" id="PF00501"/>
    </source>
</evidence>
<accession>A0A9P5Q7T7</accession>
<dbReference type="InterPro" id="IPR042099">
    <property type="entry name" value="ANL_N_sf"/>
</dbReference>
<dbReference type="Proteomes" id="UP000772434">
    <property type="component" value="Unassembled WGS sequence"/>
</dbReference>
<organism evidence="3 4">
    <name type="scientific">Rhodocollybia butyracea</name>
    <dbReference type="NCBI Taxonomy" id="206335"/>
    <lineage>
        <taxon>Eukaryota</taxon>
        <taxon>Fungi</taxon>
        <taxon>Dikarya</taxon>
        <taxon>Basidiomycota</taxon>
        <taxon>Agaricomycotina</taxon>
        <taxon>Agaricomycetes</taxon>
        <taxon>Agaricomycetidae</taxon>
        <taxon>Agaricales</taxon>
        <taxon>Marasmiineae</taxon>
        <taxon>Omphalotaceae</taxon>
        <taxon>Rhodocollybia</taxon>
    </lineage>
</organism>
<dbReference type="Gene3D" id="3.30.300.30">
    <property type="match status" value="1"/>
</dbReference>
<dbReference type="NCBIfam" id="TIGR01733">
    <property type="entry name" value="AA-adenyl-dom"/>
    <property type="match status" value="1"/>
</dbReference>
<dbReference type="InterPro" id="IPR000873">
    <property type="entry name" value="AMP-dep_synth/lig_dom"/>
</dbReference>
<dbReference type="CDD" id="cd05930">
    <property type="entry name" value="A_NRPS"/>
    <property type="match status" value="1"/>
</dbReference>
<dbReference type="Pfam" id="PF00501">
    <property type="entry name" value="AMP-binding"/>
    <property type="match status" value="1"/>
</dbReference>
<keyword evidence="4" id="KW-1185">Reference proteome</keyword>
<evidence type="ECO:0000313" key="3">
    <source>
        <dbReference type="EMBL" id="KAF9077093.1"/>
    </source>
</evidence>
<dbReference type="PROSITE" id="PS00455">
    <property type="entry name" value="AMP_BINDING"/>
    <property type="match status" value="1"/>
</dbReference>
<comment type="caution">
    <text evidence="3">The sequence shown here is derived from an EMBL/GenBank/DDBJ whole genome shotgun (WGS) entry which is preliminary data.</text>
</comment>
<dbReference type="EMBL" id="JADNRY010000005">
    <property type="protein sequence ID" value="KAF9077093.1"/>
    <property type="molecule type" value="Genomic_DNA"/>
</dbReference>
<gene>
    <name evidence="3" type="ORF">BDP27DRAFT_1209530</name>
</gene>
<dbReference type="PANTHER" id="PTHR45527">
    <property type="entry name" value="NONRIBOSOMAL PEPTIDE SYNTHETASE"/>
    <property type="match status" value="1"/>
</dbReference>
<dbReference type="GO" id="GO:0044550">
    <property type="term" value="P:secondary metabolite biosynthetic process"/>
    <property type="evidence" value="ECO:0007669"/>
    <property type="project" value="TreeGrafter"/>
</dbReference>
<reference evidence="3" key="1">
    <citation type="submission" date="2020-11" db="EMBL/GenBank/DDBJ databases">
        <authorList>
            <consortium name="DOE Joint Genome Institute"/>
            <person name="Ahrendt S."/>
            <person name="Riley R."/>
            <person name="Andreopoulos W."/>
            <person name="Labutti K."/>
            <person name="Pangilinan J."/>
            <person name="Ruiz-Duenas F.J."/>
            <person name="Barrasa J.M."/>
            <person name="Sanchez-Garcia M."/>
            <person name="Camarero S."/>
            <person name="Miyauchi S."/>
            <person name="Serrano A."/>
            <person name="Linde D."/>
            <person name="Babiker R."/>
            <person name="Drula E."/>
            <person name="Ayuso-Fernandez I."/>
            <person name="Pacheco R."/>
            <person name="Padilla G."/>
            <person name="Ferreira P."/>
            <person name="Barriuso J."/>
            <person name="Kellner H."/>
            <person name="Castanera R."/>
            <person name="Alfaro M."/>
            <person name="Ramirez L."/>
            <person name="Pisabarro A.G."/>
            <person name="Kuo A."/>
            <person name="Tritt A."/>
            <person name="Lipzen A."/>
            <person name="He G."/>
            <person name="Yan M."/>
            <person name="Ng V."/>
            <person name="Cullen D."/>
            <person name="Martin F."/>
            <person name="Rosso M.-N."/>
            <person name="Henrissat B."/>
            <person name="Hibbett D."/>
            <person name="Martinez A.T."/>
            <person name="Grigoriev I.V."/>
        </authorList>
    </citation>
    <scope>NUCLEOTIDE SEQUENCE</scope>
    <source>
        <strain evidence="3">AH 40177</strain>
    </source>
</reference>
<dbReference type="GO" id="GO:0043041">
    <property type="term" value="P:amino acid activation for nonribosomal peptide biosynthetic process"/>
    <property type="evidence" value="ECO:0007669"/>
    <property type="project" value="TreeGrafter"/>
</dbReference>
<protein>
    <recommendedName>
        <fullName evidence="2">AMP-dependent synthetase/ligase domain-containing protein</fullName>
    </recommendedName>
</protein>
<feature type="domain" description="AMP-dependent synthetase/ligase" evidence="2">
    <location>
        <begin position="110"/>
        <end position="465"/>
    </location>
</feature>
<sequence>MTELYPPISAFIIWALADQHDAAFVPQSIVFGVHVDGPTVFIDLLVDSALICKTTLDQFAAQVAAITDFIVSSPCSSCTTTNVPFSSQLLSCAPRIVKLEDEHIVLEWLFQHAEHRPDAIAHEIYSSMDSPAQMLTYGELNKQSNVLAHWMLTNGMQIENKVCLCSTRSVRFYVAMAAILKAGGCYVSASFTFQCIDPELPAERKRYIAQDSSSRWVFITNAQDTEIFGDRALMLSDDFIREVQSEHGAQNVSRATLSSLAYLLYTSGTTGNPKGCLLEHRGLYWAMQSFCNLPKPVTDPNTDKRLALASTAFDVHISEIVQSWCLGSRLVSAPRFELLTQLRKYIIDIGVTHIGMVPSMIEALLGTPEGLPIKYLVSGGEKITDSLLQKWSALPNVILANFYGPTEVTIGCTSRRVGSNDRKENIGRPFPSCSAYVVDPELNVVPMGCPGELIISGPLVARGYHNLPEATAKAFIEFPEPGCRAYRTGDLVRMMPDHSIEIMGRIDLQVKYRGVRIETEGISSILRAAVKPILDSLEASTFITSHPQISQELLVSFVATANSKISVMDRRSAVPRVVSKPEVPEQEEMMKNMKKAVEAQLPAYQRPAYIIPVEFIPLSLNGKTDNKMLAHVLSKMDMGELLALQR</sequence>
<dbReference type="InterPro" id="IPR045851">
    <property type="entry name" value="AMP-bd_C_sf"/>
</dbReference>
<evidence type="ECO:0000256" key="1">
    <source>
        <dbReference type="ARBA" id="ARBA00023268"/>
    </source>
</evidence>
<dbReference type="Gene3D" id="3.40.50.12780">
    <property type="entry name" value="N-terminal domain of ligase-like"/>
    <property type="match status" value="1"/>
</dbReference>
<dbReference type="SUPFAM" id="SSF56801">
    <property type="entry name" value="Acetyl-CoA synthetase-like"/>
    <property type="match status" value="1"/>
</dbReference>